<dbReference type="PROSITE" id="PS51762">
    <property type="entry name" value="GH16_2"/>
    <property type="match status" value="1"/>
</dbReference>
<dbReference type="PANTHER" id="PTHR10963:SF55">
    <property type="entry name" value="GLYCOSIDE HYDROLASE FAMILY 16 PROTEIN"/>
    <property type="match status" value="1"/>
</dbReference>
<dbReference type="SUPFAM" id="SSF49899">
    <property type="entry name" value="Concanavalin A-like lectins/glucanases"/>
    <property type="match status" value="1"/>
</dbReference>
<evidence type="ECO:0000259" key="3">
    <source>
        <dbReference type="PROSITE" id="PS51762"/>
    </source>
</evidence>
<name>A0AAP2PSY4_9BACE</name>
<dbReference type="InterPro" id="IPR013320">
    <property type="entry name" value="ConA-like_dom_sf"/>
</dbReference>
<comment type="similarity">
    <text evidence="1">Belongs to the glycosyl hydrolase 16 family.</text>
</comment>
<dbReference type="EMBL" id="JAIWYE010000037">
    <property type="protein sequence ID" value="MCA4706383.1"/>
    <property type="molecule type" value="Genomic_DNA"/>
</dbReference>
<feature type="domain" description="GH16" evidence="3">
    <location>
        <begin position="73"/>
        <end position="352"/>
    </location>
</feature>
<evidence type="ECO:0000313" key="5">
    <source>
        <dbReference type="EMBL" id="MCA4706383.1"/>
    </source>
</evidence>
<dbReference type="EMBL" id="JAIWWW010000009">
    <property type="protein sequence ID" value="MCA4522685.1"/>
    <property type="molecule type" value="Genomic_DNA"/>
</dbReference>
<dbReference type="Proteomes" id="UP001197958">
    <property type="component" value="Unassembled WGS sequence"/>
</dbReference>
<evidence type="ECO:0000313" key="4">
    <source>
        <dbReference type="EMBL" id="MCA4522685.1"/>
    </source>
</evidence>
<dbReference type="GO" id="GO:0005975">
    <property type="term" value="P:carbohydrate metabolic process"/>
    <property type="evidence" value="ECO:0007669"/>
    <property type="project" value="InterPro"/>
</dbReference>
<feature type="region of interest" description="Disordered" evidence="2">
    <location>
        <begin position="31"/>
        <end position="61"/>
    </location>
</feature>
<dbReference type="Proteomes" id="UP001198461">
    <property type="component" value="Unassembled WGS sequence"/>
</dbReference>
<organism evidence="4 6">
    <name type="scientific">Bacteroides xylanisolvens</name>
    <dbReference type="NCBI Taxonomy" id="371601"/>
    <lineage>
        <taxon>Bacteria</taxon>
        <taxon>Pseudomonadati</taxon>
        <taxon>Bacteroidota</taxon>
        <taxon>Bacteroidia</taxon>
        <taxon>Bacteroidales</taxon>
        <taxon>Bacteroidaceae</taxon>
        <taxon>Bacteroides</taxon>
    </lineage>
</organism>
<dbReference type="PANTHER" id="PTHR10963">
    <property type="entry name" value="GLYCOSYL HYDROLASE-RELATED"/>
    <property type="match status" value="1"/>
</dbReference>
<protein>
    <submittedName>
        <fullName evidence="4">Family 16 glycosylhydrolase</fullName>
    </submittedName>
</protein>
<evidence type="ECO:0000256" key="2">
    <source>
        <dbReference type="SAM" id="MobiDB-lite"/>
    </source>
</evidence>
<dbReference type="InterPro" id="IPR050546">
    <property type="entry name" value="Glycosyl_Hydrlase_16"/>
</dbReference>
<dbReference type="RefSeq" id="WP_072066913.1">
    <property type="nucleotide sequence ID" value="NZ_CP072212.1"/>
</dbReference>
<dbReference type="Pfam" id="PF00722">
    <property type="entry name" value="Glyco_hydro_16"/>
    <property type="match status" value="1"/>
</dbReference>
<proteinExistence type="inferred from homology"/>
<dbReference type="GO" id="GO:0004553">
    <property type="term" value="F:hydrolase activity, hydrolyzing O-glycosyl compounds"/>
    <property type="evidence" value="ECO:0007669"/>
    <property type="project" value="InterPro"/>
</dbReference>
<dbReference type="Gene3D" id="2.60.120.200">
    <property type="match status" value="1"/>
</dbReference>
<dbReference type="PROSITE" id="PS51257">
    <property type="entry name" value="PROKAR_LIPOPROTEIN"/>
    <property type="match status" value="1"/>
</dbReference>
<evidence type="ECO:0000313" key="6">
    <source>
        <dbReference type="Proteomes" id="UP001197958"/>
    </source>
</evidence>
<accession>A0AAP2PSY4</accession>
<dbReference type="AlphaFoldDB" id="A0AAP2PSY4"/>
<dbReference type="InterPro" id="IPR000757">
    <property type="entry name" value="Beta-glucanase-like"/>
</dbReference>
<sequence length="367" mass="42263">MKRLFQTKLFVFIFAILTGGATISCHEEKIGNDSGIDSPDGNDGSTLPDHGGGSSKPEMGDEITAVDGTKLEELSKWTVTPHTNPGLFVQDEAFSNEFDTDGKAYGSNWLAATQTFETIDFHPENVMMKDGNLNVTIRHNEHDAPYGESSIHMYFQSGMLRSKSKTTYGYYEAKIKGAHVFKGTCSAFWLYNIPWEKVEGEPYPRKVVYNEIDVVELQQVPKDLHIMSCNYHIMVLKDDCVSKDFIRPDDMWGTNECLVKWDSRDDYHLYACENRPDSIIWYIDNRRVASKPNYYWHLPMYVVLSVEPRTPFEKYVNGERFPVPTTKEQADAAGFPSTMKVDYIRTWRRKDYSQFKSSKREYNPNDF</sequence>
<gene>
    <name evidence="5" type="ORF">LD004_22540</name>
    <name evidence="4" type="ORF">LDZ35_05590</name>
</gene>
<evidence type="ECO:0000256" key="1">
    <source>
        <dbReference type="ARBA" id="ARBA00006865"/>
    </source>
</evidence>
<comment type="caution">
    <text evidence="4">The sequence shown here is derived from an EMBL/GenBank/DDBJ whole genome shotgun (WGS) entry which is preliminary data.</text>
</comment>
<reference evidence="4" key="1">
    <citation type="submission" date="2023-08" db="EMBL/GenBank/DDBJ databases">
        <title>Mucin Metabolism Genes Underlie the Key Renovations of Bacteroides xylanisolvens Genomes in Captive Great Apes.</title>
        <authorList>
            <person name="Nishida A.H."/>
        </authorList>
    </citation>
    <scope>NUCLEOTIDE SEQUENCE</scope>
    <source>
        <strain evidence="5">P13.H9</strain>
        <strain evidence="4">P19.10B</strain>
    </source>
</reference>